<sequence length="105" mass="11335">RLRRQRRTPPLAEQLCSAGLPSRRGAAASVGVRLTTANCCAEAAGPATYRCAAEVPFQAGLPAALRGRVGGVVPAGRRLLGRRCRALQRLRRRWDALDDFSALVR</sequence>
<keyword evidence="1" id="KW-1185">Reference proteome</keyword>
<dbReference type="AlphaFoldDB" id="A0A1I8FB21"/>
<organism evidence="1 2">
    <name type="scientific">Macrostomum lignano</name>
    <dbReference type="NCBI Taxonomy" id="282301"/>
    <lineage>
        <taxon>Eukaryota</taxon>
        <taxon>Metazoa</taxon>
        <taxon>Spiralia</taxon>
        <taxon>Lophotrochozoa</taxon>
        <taxon>Platyhelminthes</taxon>
        <taxon>Rhabditophora</taxon>
        <taxon>Macrostomorpha</taxon>
        <taxon>Macrostomida</taxon>
        <taxon>Macrostomidae</taxon>
        <taxon>Macrostomum</taxon>
    </lineage>
</organism>
<accession>A0A1I8FB21</accession>
<proteinExistence type="predicted"/>
<dbReference type="WBParaSite" id="maker-unitig_26856-snap-gene-0.1-mRNA-1">
    <property type="protein sequence ID" value="maker-unitig_26856-snap-gene-0.1-mRNA-1"/>
    <property type="gene ID" value="maker-unitig_26856-snap-gene-0.1"/>
</dbReference>
<name>A0A1I8FB21_9PLAT</name>
<protein>
    <submittedName>
        <fullName evidence="2">Os01g0778700 protein</fullName>
    </submittedName>
</protein>
<evidence type="ECO:0000313" key="1">
    <source>
        <dbReference type="Proteomes" id="UP000095280"/>
    </source>
</evidence>
<reference evidence="2" key="1">
    <citation type="submission" date="2016-11" db="UniProtKB">
        <authorList>
            <consortium name="WormBaseParasite"/>
        </authorList>
    </citation>
    <scope>IDENTIFICATION</scope>
</reference>
<evidence type="ECO:0000313" key="2">
    <source>
        <dbReference type="WBParaSite" id="maker-unitig_26856-snap-gene-0.1-mRNA-1"/>
    </source>
</evidence>
<dbReference type="Proteomes" id="UP000095280">
    <property type="component" value="Unplaced"/>
</dbReference>